<dbReference type="Proteomes" id="UP001239680">
    <property type="component" value="Unassembled WGS sequence"/>
</dbReference>
<dbReference type="SMART" id="SM00869">
    <property type="entry name" value="Autotransporter"/>
    <property type="match status" value="1"/>
</dbReference>
<dbReference type="InterPro" id="IPR044048">
    <property type="entry name" value="Big_12"/>
</dbReference>
<dbReference type="InterPro" id="IPR005546">
    <property type="entry name" value="Autotransporte_beta"/>
</dbReference>
<gene>
    <name evidence="3" type="ORF">Q9295_17755</name>
</gene>
<feature type="domain" description="Autotransporter" evidence="2">
    <location>
        <begin position="311"/>
        <end position="552"/>
    </location>
</feature>
<keyword evidence="1" id="KW-0732">Signal</keyword>
<dbReference type="SUPFAM" id="SSF103515">
    <property type="entry name" value="Autotransporter"/>
    <property type="match status" value="1"/>
</dbReference>
<dbReference type="Gene3D" id="2.40.128.130">
    <property type="entry name" value="Autotransporter beta-domain"/>
    <property type="match status" value="1"/>
</dbReference>
<dbReference type="PANTHER" id="PTHR34677">
    <property type="match status" value="1"/>
</dbReference>
<evidence type="ECO:0000313" key="4">
    <source>
        <dbReference type="Proteomes" id="UP001239680"/>
    </source>
</evidence>
<dbReference type="PROSITE" id="PS51208">
    <property type="entry name" value="AUTOTRANSPORTER"/>
    <property type="match status" value="1"/>
</dbReference>
<name>A0ABU0W2G6_9RHOB</name>
<accession>A0ABU0W2G6</accession>
<proteinExistence type="predicted"/>
<organism evidence="3 4">
    <name type="scientific">Pseudogemmobacter lacusdianii</name>
    <dbReference type="NCBI Taxonomy" id="3069608"/>
    <lineage>
        <taxon>Bacteria</taxon>
        <taxon>Pseudomonadati</taxon>
        <taxon>Pseudomonadota</taxon>
        <taxon>Alphaproteobacteria</taxon>
        <taxon>Rhodobacterales</taxon>
        <taxon>Paracoccaceae</taxon>
        <taxon>Pseudogemmobacter</taxon>
    </lineage>
</organism>
<evidence type="ECO:0000313" key="3">
    <source>
        <dbReference type="EMBL" id="MDQ2068214.1"/>
    </source>
</evidence>
<keyword evidence="4" id="KW-1185">Reference proteome</keyword>
<dbReference type="Pfam" id="PF19078">
    <property type="entry name" value="Big_12"/>
    <property type="match status" value="1"/>
</dbReference>
<sequence>MFNKLKKTTLAALTAAATLVGSGQAWAFQTQGVPANPAPGGVTLGNCQVYMGQYTDGTMDVYIDFSATVMPAWQFSNITPTPSFPPNPISTGLIETNCGITGATNLTIDGANGTFASDDYYGFSVEGTDPISGEYSRWEFAFTGAATTTLIAQRTLATPPDTTAPTVTLSGGPASLIGTDPFTVTATFSEDVTGFDDLANDVTVTNGTVTAITDGPAVYTLTITPTGNGDVTITVPVAAAQDAVGNPNSASNTLVIGNRIVEITQEQIAGFMLTRANNLASNQPGLTRFLMGDGCATFSANANEAAGSINGCVAEGNVWAEISSSWSGDGSYTLGTIGAHGFVNPDLLLGGMVQFDHMDDPANNASGHGWMIGPYFVARVPEQPLYFEGRLLYGQTDNDITPIGTYTDSFETERWLAQLRATGEYLVQSTTLMPLLDFTYTEDSQRTYTDSLGNTIPGQTISLMQLNAGLDFSQPLPVQSGTLTLTGGLSGIYSATDGGAAAPEFESWRGRTHLGLNYDTGTGATMNVGAFYDGIGTGYESYGARAGFDWRF</sequence>
<feature type="signal peptide" evidence="1">
    <location>
        <begin position="1"/>
        <end position="27"/>
    </location>
</feature>
<feature type="chain" id="PRO_5045212418" evidence="1">
    <location>
        <begin position="28"/>
        <end position="552"/>
    </location>
</feature>
<protein>
    <submittedName>
        <fullName evidence="3">Ig-like domain-containing protein</fullName>
    </submittedName>
</protein>
<dbReference type="RefSeq" id="WP_306681925.1">
    <property type="nucleotide sequence ID" value="NZ_JAVDBT010000032.1"/>
</dbReference>
<reference evidence="3 4" key="1">
    <citation type="submission" date="2023-08" db="EMBL/GenBank/DDBJ databases">
        <title>Characterization of two Paracoccaceae strains isolated from Phycosphere and proposal of Xinfangfangia lacusdiani sp. nov.</title>
        <authorList>
            <person name="Deng Y."/>
            <person name="Zhang Y.Q."/>
        </authorList>
    </citation>
    <scope>NUCLEOTIDE SEQUENCE [LARGE SCALE GENOMIC DNA]</scope>
    <source>
        <strain evidence="3 4">CPCC 101601</strain>
    </source>
</reference>
<evidence type="ECO:0000259" key="2">
    <source>
        <dbReference type="PROSITE" id="PS51208"/>
    </source>
</evidence>
<evidence type="ECO:0000256" key="1">
    <source>
        <dbReference type="SAM" id="SignalP"/>
    </source>
</evidence>
<comment type="caution">
    <text evidence="3">The sequence shown here is derived from an EMBL/GenBank/DDBJ whole genome shotgun (WGS) entry which is preliminary data.</text>
</comment>
<dbReference type="InterPro" id="IPR036709">
    <property type="entry name" value="Autotransporte_beta_dom_sf"/>
</dbReference>
<dbReference type="PANTHER" id="PTHR34677:SF3">
    <property type="entry name" value="BACTERIAL IG-LIKE DOMAIN-CONTAINING PROTEIN"/>
    <property type="match status" value="1"/>
</dbReference>
<dbReference type="EMBL" id="JAVDBT010000032">
    <property type="protein sequence ID" value="MDQ2068214.1"/>
    <property type="molecule type" value="Genomic_DNA"/>
</dbReference>